<name>A0A0N7CFX1_BPP22</name>
<dbReference type="InterPro" id="IPR031619">
    <property type="entry name" value="Inj_translocase"/>
</dbReference>
<dbReference type="Pfam" id="PF16928">
    <property type="entry name" value="Inj_translocase"/>
    <property type="match status" value="1"/>
</dbReference>
<evidence type="ECO:0000313" key="1">
    <source>
        <dbReference type="EMBL" id="AKJ74240.1"/>
    </source>
</evidence>
<reference evidence="1 2" key="1">
    <citation type="journal article" date="2016" name="Virus Genes">
        <title>Genomic characterization of Salmonella bacteriophages isolated from India.</title>
        <authorList>
            <person name="Karpe Y.A."/>
            <person name="Kanade G.D."/>
            <person name="Pingale K.D."/>
            <person name="Arankalle V.A."/>
            <person name="Banerjee K."/>
        </authorList>
    </citation>
    <scope>NUCLEOTIDE SEQUENCE [LARGE SCALE GENOMIC DNA]</scope>
</reference>
<evidence type="ECO:0000313" key="2">
    <source>
        <dbReference type="Proteomes" id="UP000225559"/>
    </source>
</evidence>
<evidence type="ECO:0008006" key="3">
    <source>
        <dbReference type="Google" id="ProtNLM"/>
    </source>
</evidence>
<accession>A0A0N7CFX1</accession>
<dbReference type="Proteomes" id="UP000225559">
    <property type="component" value="Segment"/>
</dbReference>
<proteinExistence type="predicted"/>
<protein>
    <recommendedName>
        <fullName evidence="3">DNA transfer protein</fullName>
    </recommendedName>
</protein>
<sequence>MATWQQGINSGGFLAGIGAQNENAPKARDINATLGLIRENNDLARSGANNVALTGLRGLAGVADIYNQEQQQKALNAFNQVHANAWATGDPSGLFKFAQENPAFVAQAQQAFSGLNEQQRNDMGDLAMKANVALSQGPEAYSKFITDNKDRLNRVGANPDWMIQTGVQNPEQLSHMLTTMSLGALGPEKAFAVQDKMVGREIDRGRLAETIRSNKAGEGLQARGQNITMRGQDMSAATARRGQDLATQRANARTISGSEGNRVVQLADGRTVSVGGKLHGAGANAFYEGIDDNGNMVRVPASAIAAPPTSAASAQNYAMKKDIDAIANADASALDFMTGMTGGAGNPAIGADVRSRLTGKEQRQLYNSAQRIQGRMQNQAWQQQEIWALAVSTPLQKRRCIFRGCRRLTTQARRLCSSLFVRFRNTPTIITSSTTLMLVMVG</sequence>
<dbReference type="EMBL" id="KR296687">
    <property type="protein sequence ID" value="AKJ74240.1"/>
    <property type="molecule type" value="Genomic_DNA"/>
</dbReference>
<organism evidence="1 2">
    <name type="scientific">Salmonella phage 25</name>
    <dbReference type="NCBI Taxonomy" id="1654886"/>
    <lineage>
        <taxon>Viruses</taxon>
        <taxon>Duplodnaviria</taxon>
        <taxon>Heunggongvirae</taxon>
        <taxon>Uroviricota</taxon>
        <taxon>Caudoviricetes</taxon>
        <taxon>Lederbergvirus</taxon>
        <taxon>Salmonella phage P22</taxon>
    </lineage>
</organism>
<gene>
    <name evidence="1" type="ORF">SP25_8</name>
</gene>